<keyword evidence="3" id="KW-1185">Reference proteome</keyword>
<evidence type="ECO:0000313" key="2">
    <source>
        <dbReference type="EMBL" id="KOX77653.1"/>
    </source>
</evidence>
<dbReference type="Proteomes" id="UP000053105">
    <property type="component" value="Unassembled WGS sequence"/>
</dbReference>
<proteinExistence type="predicted"/>
<evidence type="ECO:0000256" key="1">
    <source>
        <dbReference type="SAM" id="MobiDB-lite"/>
    </source>
</evidence>
<dbReference type="EMBL" id="KQ435729">
    <property type="protein sequence ID" value="KOX77653.1"/>
    <property type="molecule type" value="Genomic_DNA"/>
</dbReference>
<accession>A0A0M9A7S0</accession>
<organism evidence="2 3">
    <name type="scientific">Melipona quadrifasciata</name>
    <dbReference type="NCBI Taxonomy" id="166423"/>
    <lineage>
        <taxon>Eukaryota</taxon>
        <taxon>Metazoa</taxon>
        <taxon>Ecdysozoa</taxon>
        <taxon>Arthropoda</taxon>
        <taxon>Hexapoda</taxon>
        <taxon>Insecta</taxon>
        <taxon>Pterygota</taxon>
        <taxon>Neoptera</taxon>
        <taxon>Endopterygota</taxon>
        <taxon>Hymenoptera</taxon>
        <taxon>Apocrita</taxon>
        <taxon>Aculeata</taxon>
        <taxon>Apoidea</taxon>
        <taxon>Anthophila</taxon>
        <taxon>Apidae</taxon>
        <taxon>Melipona</taxon>
    </lineage>
</organism>
<protein>
    <submittedName>
        <fullName evidence="2">Uncharacterized protein</fullName>
    </submittedName>
</protein>
<dbReference type="STRING" id="166423.A0A0M9A7S0"/>
<dbReference type="OrthoDB" id="6624193at2759"/>
<feature type="compositionally biased region" description="Basic and acidic residues" evidence="1">
    <location>
        <begin position="313"/>
        <end position="333"/>
    </location>
</feature>
<feature type="region of interest" description="Disordered" evidence="1">
    <location>
        <begin position="261"/>
        <end position="333"/>
    </location>
</feature>
<reference evidence="2 3" key="1">
    <citation type="submission" date="2015-07" db="EMBL/GenBank/DDBJ databases">
        <title>The genome of Melipona quadrifasciata.</title>
        <authorList>
            <person name="Pan H."/>
            <person name="Kapheim K."/>
        </authorList>
    </citation>
    <scope>NUCLEOTIDE SEQUENCE [LARGE SCALE GENOMIC DNA]</scope>
    <source>
        <strain evidence="2">0111107301</strain>
        <tissue evidence="2">Whole body</tissue>
    </source>
</reference>
<name>A0A0M9A7S0_9HYME</name>
<feature type="region of interest" description="Disordered" evidence="1">
    <location>
        <begin position="166"/>
        <end position="211"/>
    </location>
</feature>
<dbReference type="AlphaFoldDB" id="A0A0M9A7S0"/>
<gene>
    <name evidence="2" type="ORF">WN51_09318</name>
</gene>
<evidence type="ECO:0000313" key="3">
    <source>
        <dbReference type="Proteomes" id="UP000053105"/>
    </source>
</evidence>
<sequence length="423" mass="47876">MTYAFSPATIVYKWTDRVRYKQHQHVIRLDNAYSVGKTFMCLLPHSSDKPHERESESSPRKAYYLSPKFFLARVLDFWLKRFFLSSFCDMVIHRGRLLRGRIHSRQNVRLTWKVFRCDRPEELKEDRVEVIPAERRGPEREETWTLAPDQRDLCSFFDDVSDVKSKPVHDADAGQSRIVGDTGEASSEQQPEGGTLPRSQETRKSKTKKVKSYLRKCKGALSKGDESSSDKKRPELCTSWYLDESHQEDLDVLLQKQSECVDERIAETEEASSPTPNDDPPTSPSAKVDDPGESEDEPLARLTEDEANESNEADLRRSRTSVYEDARDSMNDRECTVDECGSCVSGTAERNDAVSLETLTTEDTNLNKCDSNDTLIAEVAASGPDSPPLVEEGKKEETVDAKEVDGETLNALSPLGIPHRFEE</sequence>